<keyword evidence="3" id="KW-0328">Glycosyltransferase</keyword>
<feature type="region of interest" description="Disordered" evidence="8">
    <location>
        <begin position="1"/>
        <end position="27"/>
    </location>
</feature>
<feature type="transmembrane region" description="Helical" evidence="9">
    <location>
        <begin position="118"/>
        <end position="137"/>
    </location>
</feature>
<evidence type="ECO:0000313" key="10">
    <source>
        <dbReference type="EMBL" id="CAB4663680.1"/>
    </source>
</evidence>
<organism evidence="10">
    <name type="scientific">freshwater metagenome</name>
    <dbReference type="NCBI Taxonomy" id="449393"/>
    <lineage>
        <taxon>unclassified sequences</taxon>
        <taxon>metagenomes</taxon>
        <taxon>ecological metagenomes</taxon>
    </lineage>
</organism>
<accession>A0A6J6LPE4</accession>
<evidence type="ECO:0000256" key="8">
    <source>
        <dbReference type="SAM" id="MobiDB-lite"/>
    </source>
</evidence>
<evidence type="ECO:0000256" key="4">
    <source>
        <dbReference type="ARBA" id="ARBA00022679"/>
    </source>
</evidence>
<evidence type="ECO:0000256" key="7">
    <source>
        <dbReference type="ARBA" id="ARBA00023136"/>
    </source>
</evidence>
<keyword evidence="5 9" id="KW-0812">Transmembrane</keyword>
<dbReference type="GO" id="GO:0016763">
    <property type="term" value="F:pentosyltransferase activity"/>
    <property type="evidence" value="ECO:0007669"/>
    <property type="project" value="TreeGrafter"/>
</dbReference>
<feature type="transmembrane region" description="Helical" evidence="9">
    <location>
        <begin position="242"/>
        <end position="263"/>
    </location>
</feature>
<feature type="compositionally biased region" description="Polar residues" evidence="8">
    <location>
        <begin position="1"/>
        <end position="10"/>
    </location>
</feature>
<feature type="transmembrane region" description="Helical" evidence="9">
    <location>
        <begin position="490"/>
        <end position="509"/>
    </location>
</feature>
<feature type="transmembrane region" description="Helical" evidence="9">
    <location>
        <begin position="149"/>
        <end position="169"/>
    </location>
</feature>
<dbReference type="EMBL" id="CAEZWM010000148">
    <property type="protein sequence ID" value="CAB4663680.1"/>
    <property type="molecule type" value="Genomic_DNA"/>
</dbReference>
<keyword evidence="6 9" id="KW-1133">Transmembrane helix</keyword>
<name>A0A6J6LPE4_9ZZZZ</name>
<dbReference type="AlphaFoldDB" id="A0A6J6LPE4"/>
<feature type="transmembrane region" description="Helical" evidence="9">
    <location>
        <begin position="418"/>
        <end position="436"/>
    </location>
</feature>
<feature type="transmembrane region" description="Helical" evidence="9">
    <location>
        <begin position="448"/>
        <end position="469"/>
    </location>
</feature>
<keyword evidence="4" id="KW-0808">Transferase</keyword>
<keyword evidence="7 9" id="KW-0472">Membrane</keyword>
<reference evidence="10" key="1">
    <citation type="submission" date="2020-05" db="EMBL/GenBank/DDBJ databases">
        <authorList>
            <person name="Chiriac C."/>
            <person name="Salcher M."/>
            <person name="Ghai R."/>
            <person name="Kavagutti S V."/>
        </authorList>
    </citation>
    <scope>NUCLEOTIDE SEQUENCE</scope>
</reference>
<sequence>MSDTRLSAPQGQDPREPARARSNSDINPLSERSRETRFFDIAAVVILITLGAAIPLLIAQSAGALKIPRSDDWSYLTTLFRWVDGDGLNFNNWVSMTLVGQLVLAAPVAVLARHSIGAVHVATALIGAVGLIALYYVGVRVLQRRSPALLVAITMALSPLWVAMAPTFMSDIPSFTLQMLMTAAGVKGLLTKSRRIPWLVATVALGVAGCSIRQFAIVPLIAVLIAFAVVAKRDGDRALMRATIASGIIAFVAIGVIMFWWASIPDPLKGAPMHPTLGSLREAAARGIGYLRLCGLLLLPVLAYVGPIQVVKRAWRTSALTTTIVATLTTAALILAAATLGEDAFVGNYIHPRGVLADDVLIGTRPYLIARPAWLALVILGSLGAVLIMLCAVPAYMRAKSRVLSRNNEMRSHRETPDVISIFFGLTLLGIFAAYVSTDALQINRFPIFDRYVITGLPLIALLILRDMALRTSHEEQAPGLARGIAPSRALGIISSLVLLASLGTIWGVDSARYDATRWQVAKDAVAKGFSPLHVDGGFEWVSWHRGHAGLFADTEKQRRVNRARFLAPLCVTVAVNAPHLSTNTSLVASRSYQTLLGQRITIVAVRNKRECGGRAP</sequence>
<evidence type="ECO:0000256" key="6">
    <source>
        <dbReference type="ARBA" id="ARBA00022989"/>
    </source>
</evidence>
<dbReference type="GO" id="GO:0008610">
    <property type="term" value="P:lipid biosynthetic process"/>
    <property type="evidence" value="ECO:0007669"/>
    <property type="project" value="UniProtKB-ARBA"/>
</dbReference>
<evidence type="ECO:0000256" key="2">
    <source>
        <dbReference type="ARBA" id="ARBA00022475"/>
    </source>
</evidence>
<evidence type="ECO:0000256" key="1">
    <source>
        <dbReference type="ARBA" id="ARBA00004651"/>
    </source>
</evidence>
<evidence type="ECO:0000256" key="9">
    <source>
        <dbReference type="SAM" id="Phobius"/>
    </source>
</evidence>
<feature type="transmembrane region" description="Helical" evidence="9">
    <location>
        <begin position="317"/>
        <end position="338"/>
    </location>
</feature>
<evidence type="ECO:0000256" key="5">
    <source>
        <dbReference type="ARBA" id="ARBA00022692"/>
    </source>
</evidence>
<feature type="transmembrane region" description="Helical" evidence="9">
    <location>
        <begin position="198"/>
        <end position="230"/>
    </location>
</feature>
<dbReference type="GO" id="GO:0005886">
    <property type="term" value="C:plasma membrane"/>
    <property type="evidence" value="ECO:0007669"/>
    <property type="project" value="UniProtKB-SubCell"/>
</dbReference>
<dbReference type="PANTHER" id="PTHR33908">
    <property type="entry name" value="MANNOSYLTRANSFERASE YKCB-RELATED"/>
    <property type="match status" value="1"/>
</dbReference>
<protein>
    <submittedName>
        <fullName evidence="10">Unannotated protein</fullName>
    </submittedName>
</protein>
<dbReference type="InterPro" id="IPR050297">
    <property type="entry name" value="LipidA_mod_glycosyltrf_83"/>
</dbReference>
<evidence type="ECO:0000256" key="3">
    <source>
        <dbReference type="ARBA" id="ARBA00022676"/>
    </source>
</evidence>
<feature type="transmembrane region" description="Helical" evidence="9">
    <location>
        <begin position="283"/>
        <end position="305"/>
    </location>
</feature>
<dbReference type="PANTHER" id="PTHR33908:SF11">
    <property type="entry name" value="MEMBRANE PROTEIN"/>
    <property type="match status" value="1"/>
</dbReference>
<keyword evidence="2" id="KW-1003">Cell membrane</keyword>
<proteinExistence type="predicted"/>
<feature type="transmembrane region" description="Helical" evidence="9">
    <location>
        <begin position="38"/>
        <end position="59"/>
    </location>
</feature>
<feature type="transmembrane region" description="Helical" evidence="9">
    <location>
        <begin position="373"/>
        <end position="397"/>
    </location>
</feature>
<comment type="subcellular location">
    <subcellularLocation>
        <location evidence="1">Cell membrane</location>
        <topology evidence="1">Multi-pass membrane protein</topology>
    </subcellularLocation>
</comment>
<gene>
    <name evidence="10" type="ORF">UFOPK2242_01119</name>
</gene>